<dbReference type="RefSeq" id="YP_010095038.1">
    <property type="nucleotide sequence ID" value="NC_055743.1"/>
</dbReference>
<evidence type="ECO:0000313" key="2">
    <source>
        <dbReference type="Proteomes" id="UP000246316"/>
    </source>
</evidence>
<protein>
    <submittedName>
        <fullName evidence="1">Uncharacterized protein</fullName>
    </submittedName>
</protein>
<keyword evidence="2" id="KW-1185">Reference proteome</keyword>
<proteinExistence type="predicted"/>
<organism evidence="1 2">
    <name type="scientific">Erwinia phage Cronus</name>
    <dbReference type="NCBI Taxonomy" id="2163633"/>
    <lineage>
        <taxon>Viruses</taxon>
        <taxon>Duplodnaviria</taxon>
        <taxon>Heunggongvirae</taxon>
        <taxon>Uroviricota</taxon>
        <taxon>Caudoviricetes</taxon>
        <taxon>Pantevenvirales</taxon>
        <taxon>Straboviridae</taxon>
        <taxon>Tevenvirinae</taxon>
        <taxon>Risoevirus</taxon>
        <taxon>Risoevirus cronus</taxon>
        <taxon>Roskildevirus cronus</taxon>
    </lineage>
</organism>
<dbReference type="GeneID" id="65112672"/>
<dbReference type="Pfam" id="PF24144">
    <property type="entry name" value="Phage_tudor"/>
    <property type="match status" value="1"/>
</dbReference>
<dbReference type="KEGG" id="vg:65112672"/>
<dbReference type="EMBL" id="MH059636">
    <property type="protein sequence ID" value="AWD90530.1"/>
    <property type="molecule type" value="Genomic_DNA"/>
</dbReference>
<dbReference type="Proteomes" id="UP000246316">
    <property type="component" value="Segment"/>
</dbReference>
<dbReference type="InterPro" id="IPR057121">
    <property type="entry name" value="Phage_tudor-like"/>
</dbReference>
<evidence type="ECO:0000313" key="1">
    <source>
        <dbReference type="EMBL" id="AWD90530.1"/>
    </source>
</evidence>
<sequence length="79" mass="9105">MSNTYDVGDLLVTQEYDGERIEVCIFKGKTGSLFLCVTTCLASQQERFVKNHESLPYCTRVIREKDFPSFITNRISKYA</sequence>
<name>A0A2S1GMD2_9CAUD</name>
<accession>A0A2S1GMD2</accession>
<reference evidence="1" key="1">
    <citation type="submission" date="2018-03" db="EMBL/GenBank/DDBJ databases">
        <title>Phage therapy in agriculture - a green tech approach to combat plant pathogenic bacteria.</title>
        <authorList>
            <person name="Carstens A.B."/>
            <person name="Djurhuus A.M."/>
            <person name="Hansen L.H."/>
        </authorList>
    </citation>
    <scope>NUCLEOTIDE SEQUENCE [LARGE SCALE GENOMIC DNA]</scope>
</reference>